<dbReference type="InterPro" id="IPR006139">
    <property type="entry name" value="D-isomer_2_OHA_DH_cat_dom"/>
</dbReference>
<keyword evidence="1" id="KW-0560">Oxidoreductase</keyword>
<accession>A0A6J6EWW8</accession>
<sequence>MTTLLWMTIDRHPESLKTLIRERLNSAGFDVLEASYDALDAVAGMPLESVDAVLMAPARYFPSEYMDRLTNCTLIQIWSSGYDKFNIDDARERKIPVANNHGANAVSVAEHAILMMLGVSRRIPEMHERVITGNWAGNDHGMSSYSLNGKTLGIVGLGNIGRLVATRAEALGMAIRFVDPNVKVSPQGSWVSSDFETLLGIADYLSFHVHLTDATRGMVNMGNIRKLEGQPFLINVSRAELIDYEALLFALDNQLVKGVAIDAHYEEPTRPDDRLFSFPNVLVSPHVAGSTVDSYYDTIDACILNITRAVAGEEAHGLLRH</sequence>
<evidence type="ECO:0000259" key="2">
    <source>
        <dbReference type="Pfam" id="PF00389"/>
    </source>
</evidence>
<evidence type="ECO:0000313" key="4">
    <source>
        <dbReference type="EMBL" id="CAB4581051.1"/>
    </source>
</evidence>
<dbReference type="InterPro" id="IPR006140">
    <property type="entry name" value="D-isomer_DH_NAD-bd"/>
</dbReference>
<dbReference type="AlphaFoldDB" id="A0A6J6EWW8"/>
<dbReference type="InterPro" id="IPR036291">
    <property type="entry name" value="NAD(P)-bd_dom_sf"/>
</dbReference>
<dbReference type="InterPro" id="IPR050223">
    <property type="entry name" value="D-isomer_2-hydroxyacid_DH"/>
</dbReference>
<protein>
    <submittedName>
        <fullName evidence="4">Unannotated protein</fullName>
    </submittedName>
</protein>
<evidence type="ECO:0000256" key="1">
    <source>
        <dbReference type="ARBA" id="ARBA00023002"/>
    </source>
</evidence>
<dbReference type="SUPFAM" id="SSF51735">
    <property type="entry name" value="NAD(P)-binding Rossmann-fold domains"/>
    <property type="match status" value="1"/>
</dbReference>
<feature type="domain" description="D-isomer specific 2-hydroxyacid dehydrogenase catalytic" evidence="2">
    <location>
        <begin position="47"/>
        <end position="316"/>
    </location>
</feature>
<dbReference type="Pfam" id="PF00389">
    <property type="entry name" value="2-Hacid_dh"/>
    <property type="match status" value="1"/>
</dbReference>
<organism evidence="4">
    <name type="scientific">freshwater metagenome</name>
    <dbReference type="NCBI Taxonomy" id="449393"/>
    <lineage>
        <taxon>unclassified sequences</taxon>
        <taxon>metagenomes</taxon>
        <taxon>ecological metagenomes</taxon>
    </lineage>
</organism>
<dbReference type="EMBL" id="CAEZTM010000096">
    <property type="protein sequence ID" value="CAB4581051.1"/>
    <property type="molecule type" value="Genomic_DNA"/>
</dbReference>
<dbReference type="Gene3D" id="3.40.50.720">
    <property type="entry name" value="NAD(P)-binding Rossmann-like Domain"/>
    <property type="match status" value="2"/>
</dbReference>
<gene>
    <name evidence="4" type="ORF">UFOPK1684_01409</name>
</gene>
<evidence type="ECO:0000259" key="3">
    <source>
        <dbReference type="Pfam" id="PF02826"/>
    </source>
</evidence>
<feature type="domain" description="D-isomer specific 2-hydroxyacid dehydrogenase NAD-binding" evidence="3">
    <location>
        <begin position="114"/>
        <end position="288"/>
    </location>
</feature>
<dbReference type="GO" id="GO:0051287">
    <property type="term" value="F:NAD binding"/>
    <property type="evidence" value="ECO:0007669"/>
    <property type="project" value="InterPro"/>
</dbReference>
<reference evidence="4" key="1">
    <citation type="submission" date="2020-05" db="EMBL/GenBank/DDBJ databases">
        <authorList>
            <person name="Chiriac C."/>
            <person name="Salcher M."/>
            <person name="Ghai R."/>
            <person name="Kavagutti S V."/>
        </authorList>
    </citation>
    <scope>NUCLEOTIDE SEQUENCE</scope>
</reference>
<dbReference type="SUPFAM" id="SSF52283">
    <property type="entry name" value="Formate/glycerate dehydrogenase catalytic domain-like"/>
    <property type="match status" value="1"/>
</dbReference>
<dbReference type="PANTHER" id="PTHR10996">
    <property type="entry name" value="2-HYDROXYACID DEHYDROGENASE-RELATED"/>
    <property type="match status" value="1"/>
</dbReference>
<proteinExistence type="predicted"/>
<name>A0A6J6EWW8_9ZZZZ</name>
<dbReference type="Pfam" id="PF02826">
    <property type="entry name" value="2-Hacid_dh_C"/>
    <property type="match status" value="1"/>
</dbReference>
<dbReference type="GO" id="GO:0016616">
    <property type="term" value="F:oxidoreductase activity, acting on the CH-OH group of donors, NAD or NADP as acceptor"/>
    <property type="evidence" value="ECO:0007669"/>
    <property type="project" value="InterPro"/>
</dbReference>